<keyword evidence="3" id="KW-1185">Reference proteome</keyword>
<dbReference type="Proteomes" id="UP001153678">
    <property type="component" value="Unassembled WGS sequence"/>
</dbReference>
<gene>
    <name evidence="2" type="ORF">FWILDA_LOCUS18327</name>
</gene>
<feature type="region of interest" description="Disordered" evidence="1">
    <location>
        <begin position="1"/>
        <end position="20"/>
    </location>
</feature>
<feature type="non-terminal residue" evidence="2">
    <location>
        <position position="70"/>
    </location>
</feature>
<sequence length="70" mass="8022">RTALSQFTPMTPFNMETPTHFPLPPPTPVTLLKQNDNLFADDLSQFGHTKIENHHIPIEVSISVRQRAYH</sequence>
<evidence type="ECO:0000313" key="2">
    <source>
        <dbReference type="EMBL" id="CAI2197942.1"/>
    </source>
</evidence>
<reference evidence="2" key="1">
    <citation type="submission" date="2022-08" db="EMBL/GenBank/DDBJ databases">
        <authorList>
            <person name="Kallberg Y."/>
            <person name="Tangrot J."/>
            <person name="Rosling A."/>
        </authorList>
    </citation>
    <scope>NUCLEOTIDE SEQUENCE</scope>
    <source>
        <strain evidence="2">Wild A</strain>
    </source>
</reference>
<name>A0A9W4TAE2_9GLOM</name>
<feature type="non-terminal residue" evidence="2">
    <location>
        <position position="1"/>
    </location>
</feature>
<protein>
    <submittedName>
        <fullName evidence="2">8261_t:CDS:1</fullName>
    </submittedName>
</protein>
<evidence type="ECO:0000313" key="3">
    <source>
        <dbReference type="Proteomes" id="UP001153678"/>
    </source>
</evidence>
<comment type="caution">
    <text evidence="2">The sequence shown here is derived from an EMBL/GenBank/DDBJ whole genome shotgun (WGS) entry which is preliminary data.</text>
</comment>
<evidence type="ECO:0000256" key="1">
    <source>
        <dbReference type="SAM" id="MobiDB-lite"/>
    </source>
</evidence>
<dbReference type="EMBL" id="CAMKVN010017442">
    <property type="protein sequence ID" value="CAI2197942.1"/>
    <property type="molecule type" value="Genomic_DNA"/>
</dbReference>
<feature type="compositionally biased region" description="Polar residues" evidence="1">
    <location>
        <begin position="1"/>
        <end position="16"/>
    </location>
</feature>
<organism evidence="2 3">
    <name type="scientific">Funneliformis geosporum</name>
    <dbReference type="NCBI Taxonomy" id="1117311"/>
    <lineage>
        <taxon>Eukaryota</taxon>
        <taxon>Fungi</taxon>
        <taxon>Fungi incertae sedis</taxon>
        <taxon>Mucoromycota</taxon>
        <taxon>Glomeromycotina</taxon>
        <taxon>Glomeromycetes</taxon>
        <taxon>Glomerales</taxon>
        <taxon>Glomeraceae</taxon>
        <taxon>Funneliformis</taxon>
    </lineage>
</organism>
<dbReference type="AlphaFoldDB" id="A0A9W4TAE2"/>
<accession>A0A9W4TAE2</accession>
<proteinExistence type="predicted"/>